<dbReference type="SUPFAM" id="SSF51735">
    <property type="entry name" value="NAD(P)-binding Rossmann-fold domains"/>
    <property type="match status" value="1"/>
</dbReference>
<dbReference type="EC" id="5.1.3.2" evidence="5 10"/>
<comment type="catalytic activity">
    <reaction evidence="1 10">
        <text>UDP-alpha-D-glucose = UDP-alpha-D-galactose</text>
        <dbReference type="Rhea" id="RHEA:22168"/>
        <dbReference type="ChEBI" id="CHEBI:58885"/>
        <dbReference type="ChEBI" id="CHEBI:66914"/>
        <dbReference type="EC" id="5.1.3.2"/>
    </reaction>
</comment>
<dbReference type="NCBIfam" id="TIGR01179">
    <property type="entry name" value="galE"/>
    <property type="match status" value="1"/>
</dbReference>
<comment type="cofactor">
    <cofactor evidence="2 10">
        <name>NAD(+)</name>
        <dbReference type="ChEBI" id="CHEBI:57540"/>
    </cofactor>
</comment>
<evidence type="ECO:0000256" key="8">
    <source>
        <dbReference type="ARBA" id="ARBA00023235"/>
    </source>
</evidence>
<comment type="similarity">
    <text evidence="4 10">Belongs to the NAD(P)-dependent epimerase/dehydratase family.</text>
</comment>
<name>A0A832AVL4_DESAE</name>
<dbReference type="UniPathway" id="UPA00214"/>
<protein>
    <recommendedName>
        <fullName evidence="6 10">UDP-glucose 4-epimerase</fullName>
        <ecNumber evidence="5 10">5.1.3.2</ecNumber>
    </recommendedName>
</protein>
<evidence type="ECO:0000313" key="12">
    <source>
        <dbReference type="EMBL" id="HGA37515.1"/>
    </source>
</evidence>
<evidence type="ECO:0000256" key="4">
    <source>
        <dbReference type="ARBA" id="ARBA00007637"/>
    </source>
</evidence>
<dbReference type="InterPro" id="IPR036291">
    <property type="entry name" value="NAD(P)-bd_dom_sf"/>
</dbReference>
<dbReference type="Pfam" id="PF01370">
    <property type="entry name" value="Epimerase"/>
    <property type="match status" value="1"/>
</dbReference>
<reference evidence="12" key="1">
    <citation type="journal article" date="2020" name="mSystems">
        <title>Genome- and Community-Level Interaction Insights into Carbon Utilization and Element Cycling Functions of Hydrothermarchaeota in Hydrothermal Sediment.</title>
        <authorList>
            <person name="Zhou Z."/>
            <person name="Liu Y."/>
            <person name="Xu W."/>
            <person name="Pan J."/>
            <person name="Luo Z.H."/>
            <person name="Li M."/>
        </authorList>
    </citation>
    <scope>NUCLEOTIDE SEQUENCE [LARGE SCALE GENOMIC DNA]</scope>
    <source>
        <strain evidence="12">SpSt-972</strain>
    </source>
</reference>
<keyword evidence="8 10" id="KW-0413">Isomerase</keyword>
<comment type="caution">
    <text evidence="12">The sequence shown here is derived from an EMBL/GenBank/DDBJ whole genome shotgun (WGS) entry which is preliminary data.</text>
</comment>
<gene>
    <name evidence="12" type="primary">galE</name>
    <name evidence="12" type="ORF">ENX80_01670</name>
</gene>
<keyword evidence="7 10" id="KW-0520">NAD</keyword>
<dbReference type="AlphaFoldDB" id="A0A832AVL4"/>
<evidence type="ECO:0000256" key="9">
    <source>
        <dbReference type="ARBA" id="ARBA00023277"/>
    </source>
</evidence>
<evidence type="ECO:0000259" key="11">
    <source>
        <dbReference type="Pfam" id="PF01370"/>
    </source>
</evidence>
<dbReference type="GO" id="GO:0033499">
    <property type="term" value="P:galactose catabolic process via UDP-galactose, Leloir pathway"/>
    <property type="evidence" value="ECO:0007669"/>
    <property type="project" value="TreeGrafter"/>
</dbReference>
<evidence type="ECO:0000256" key="5">
    <source>
        <dbReference type="ARBA" id="ARBA00013189"/>
    </source>
</evidence>
<evidence type="ECO:0000256" key="10">
    <source>
        <dbReference type="RuleBase" id="RU366046"/>
    </source>
</evidence>
<dbReference type="CDD" id="cd05247">
    <property type="entry name" value="UDP_G4E_1_SDR_e"/>
    <property type="match status" value="1"/>
</dbReference>
<keyword evidence="9 10" id="KW-0119">Carbohydrate metabolism</keyword>
<feature type="domain" description="NAD-dependent epimerase/dehydratase" evidence="11">
    <location>
        <begin position="3"/>
        <end position="252"/>
    </location>
</feature>
<dbReference type="GO" id="GO:0003978">
    <property type="term" value="F:UDP-glucose 4-epimerase activity"/>
    <property type="evidence" value="ECO:0007669"/>
    <property type="project" value="UniProtKB-UniRule"/>
</dbReference>
<dbReference type="PANTHER" id="PTHR43725:SF53">
    <property type="entry name" value="UDP-ARABINOSE 4-EPIMERASE 1"/>
    <property type="match status" value="1"/>
</dbReference>
<dbReference type="PANTHER" id="PTHR43725">
    <property type="entry name" value="UDP-GLUCOSE 4-EPIMERASE"/>
    <property type="match status" value="1"/>
</dbReference>
<comment type="pathway">
    <text evidence="3 10">Carbohydrate metabolism; galactose metabolism.</text>
</comment>
<dbReference type="Gene3D" id="3.40.50.720">
    <property type="entry name" value="NAD(P)-binding Rossmann-like Domain"/>
    <property type="match status" value="1"/>
</dbReference>
<dbReference type="InterPro" id="IPR005886">
    <property type="entry name" value="UDP_G4E"/>
</dbReference>
<sequence length="327" mass="36521">MKVLVTGGAGYIGSHTLKALRNEGIETLTFDNLSTGHDWALLGSKLYIGDLSDFESINKAIFYFKPDAVIHFAASIQVGESVLNPLLYYTNNLKNTINLLNAMIKNDIKRIVFSSSAAVYGTPQNNKPVQETCTTAPINPYGQTKLMTEKILSDMACTNQIEYIALRYFNAAGADKDTEIGQAYKFATHLITRALKTAKGEFEKLEIYGTDYPTPDGTCIRDYIHIDDLAFAHVLSLKALFGNIKNEIFNVGYGNGYSVKEVIGKVKKVTNIDFKVSESARREGDPPFLVADSSKIKQLLGWLPKYNDLEYIINTAWEWEKKLSRIQ</sequence>
<evidence type="ECO:0000256" key="6">
    <source>
        <dbReference type="ARBA" id="ARBA00018569"/>
    </source>
</evidence>
<comment type="subunit">
    <text evidence="10">Homodimer.</text>
</comment>
<evidence type="ECO:0000256" key="7">
    <source>
        <dbReference type="ARBA" id="ARBA00023027"/>
    </source>
</evidence>
<evidence type="ECO:0000256" key="3">
    <source>
        <dbReference type="ARBA" id="ARBA00004947"/>
    </source>
</evidence>
<dbReference type="EMBL" id="DTPL01000111">
    <property type="protein sequence ID" value="HGA37515.1"/>
    <property type="molecule type" value="Genomic_DNA"/>
</dbReference>
<organism evidence="12">
    <name type="scientific">Desulfurella acetivorans</name>
    <dbReference type="NCBI Taxonomy" id="33002"/>
    <lineage>
        <taxon>Bacteria</taxon>
        <taxon>Pseudomonadati</taxon>
        <taxon>Campylobacterota</taxon>
        <taxon>Desulfurellia</taxon>
        <taxon>Desulfurellales</taxon>
        <taxon>Desulfurellaceae</taxon>
        <taxon>Desulfurella</taxon>
    </lineage>
</organism>
<dbReference type="InterPro" id="IPR001509">
    <property type="entry name" value="Epimerase_deHydtase"/>
</dbReference>
<evidence type="ECO:0000256" key="1">
    <source>
        <dbReference type="ARBA" id="ARBA00000083"/>
    </source>
</evidence>
<accession>A0A832AVL4</accession>
<evidence type="ECO:0000256" key="2">
    <source>
        <dbReference type="ARBA" id="ARBA00001911"/>
    </source>
</evidence>
<proteinExistence type="inferred from homology"/>
<dbReference type="Gene3D" id="3.90.25.10">
    <property type="entry name" value="UDP-galactose 4-epimerase, domain 1"/>
    <property type="match status" value="1"/>
</dbReference>